<proteinExistence type="inferred from homology"/>
<dbReference type="PANTHER" id="PTHR10061">
    <property type="entry name" value="S-FORMYLGLUTATHIONE HYDROLASE"/>
    <property type="match status" value="1"/>
</dbReference>
<dbReference type="Proteomes" id="UP001211065">
    <property type="component" value="Unassembled WGS sequence"/>
</dbReference>
<evidence type="ECO:0000256" key="3">
    <source>
        <dbReference type="ARBA" id="ARBA00016774"/>
    </source>
</evidence>
<dbReference type="InterPro" id="IPR000801">
    <property type="entry name" value="Esterase-like"/>
</dbReference>
<dbReference type="GO" id="GO:0005829">
    <property type="term" value="C:cytosol"/>
    <property type="evidence" value="ECO:0007669"/>
    <property type="project" value="TreeGrafter"/>
</dbReference>
<reference evidence="8" key="1">
    <citation type="submission" date="2020-05" db="EMBL/GenBank/DDBJ databases">
        <title>Phylogenomic resolution of chytrid fungi.</title>
        <authorList>
            <person name="Stajich J.E."/>
            <person name="Amses K."/>
            <person name="Simmons R."/>
            <person name="Seto K."/>
            <person name="Myers J."/>
            <person name="Bonds A."/>
            <person name="Quandt C.A."/>
            <person name="Barry K."/>
            <person name="Liu P."/>
            <person name="Grigoriev I."/>
            <person name="Longcore J.E."/>
            <person name="James T.Y."/>
        </authorList>
    </citation>
    <scope>NUCLEOTIDE SEQUENCE</scope>
    <source>
        <strain evidence="8">JEL0476</strain>
    </source>
</reference>
<evidence type="ECO:0000256" key="4">
    <source>
        <dbReference type="ARBA" id="ARBA00022487"/>
    </source>
</evidence>
<dbReference type="AlphaFoldDB" id="A0AAD5XUX8"/>
<protein>
    <recommendedName>
        <fullName evidence="3">S-formylglutathione hydrolase</fullName>
        <ecNumber evidence="2">3.1.2.12</ecNumber>
    </recommendedName>
</protein>
<keyword evidence="4" id="KW-0719">Serine esterase</keyword>
<dbReference type="InterPro" id="IPR014186">
    <property type="entry name" value="S-formylglutathione_hydrol"/>
</dbReference>
<dbReference type="Gene3D" id="3.40.50.1820">
    <property type="entry name" value="alpha/beta hydrolase"/>
    <property type="match status" value="2"/>
</dbReference>
<dbReference type="GO" id="GO:0052689">
    <property type="term" value="F:carboxylic ester hydrolase activity"/>
    <property type="evidence" value="ECO:0007669"/>
    <property type="project" value="UniProtKB-KW"/>
</dbReference>
<feature type="active site" description="Charge relay system" evidence="6">
    <location>
        <position position="240"/>
    </location>
</feature>
<evidence type="ECO:0000256" key="6">
    <source>
        <dbReference type="PIRSR" id="PIRSR614186-1"/>
    </source>
</evidence>
<feature type="compositionally biased region" description="Gly residues" evidence="7">
    <location>
        <begin position="275"/>
        <end position="308"/>
    </location>
</feature>
<comment type="caution">
    <text evidence="8">The sequence shown here is derived from an EMBL/GenBank/DDBJ whole genome shotgun (WGS) entry which is preliminary data.</text>
</comment>
<dbReference type="SUPFAM" id="SSF53474">
    <property type="entry name" value="alpha/beta-Hydrolases"/>
    <property type="match status" value="1"/>
</dbReference>
<comment type="similarity">
    <text evidence="1">Belongs to the esterase D family.</text>
</comment>
<dbReference type="EC" id="3.1.2.12" evidence="2"/>
<dbReference type="GO" id="GO:0046294">
    <property type="term" value="P:formaldehyde catabolic process"/>
    <property type="evidence" value="ECO:0007669"/>
    <property type="project" value="InterPro"/>
</dbReference>
<evidence type="ECO:0000313" key="9">
    <source>
        <dbReference type="Proteomes" id="UP001211065"/>
    </source>
</evidence>
<evidence type="ECO:0000313" key="8">
    <source>
        <dbReference type="EMBL" id="KAJ3217510.1"/>
    </source>
</evidence>
<sequence>MSETSSSKVHDGCIKVFKHSSQVLGCEMNFSVFIPKQTTKDQQFPQLYFLSGLTCNHENFVQKSCALKRASELQIVLICPDTSPRNLKIEGEDESWDFGSGAGFYVDATEEKWKNYQMYTCKHCAICHSMGGHGALSIALKNPGKYKSVSAFAPISNPVNCPWGQKAFTGYLGTDKETWNKYDSAYLIEHYKNREVLNILVDQGDEDKFYKEKQLLVESLASVVNPSVKLQLRIQSGYDHRNNELLNKREDSDEINRKLRVKSAITYIRGKRGYGRGGKNNRGGGSSGGGGGRGGGEYGNGGIRSGTL</sequence>
<dbReference type="InterPro" id="IPR029058">
    <property type="entry name" value="AB_hydrolase_fold"/>
</dbReference>
<dbReference type="Pfam" id="PF00756">
    <property type="entry name" value="Esterase"/>
    <property type="match status" value="2"/>
</dbReference>
<evidence type="ECO:0000256" key="7">
    <source>
        <dbReference type="SAM" id="MobiDB-lite"/>
    </source>
</evidence>
<feature type="region of interest" description="Disordered" evidence="7">
    <location>
        <begin position="272"/>
        <end position="308"/>
    </location>
</feature>
<dbReference type="GO" id="GO:0018738">
    <property type="term" value="F:S-formylglutathione hydrolase activity"/>
    <property type="evidence" value="ECO:0007669"/>
    <property type="project" value="UniProtKB-EC"/>
</dbReference>
<keyword evidence="5" id="KW-0378">Hydrolase</keyword>
<gene>
    <name evidence="8" type="ORF">HK099_005444</name>
</gene>
<evidence type="ECO:0000256" key="2">
    <source>
        <dbReference type="ARBA" id="ARBA00012479"/>
    </source>
</evidence>
<keyword evidence="9" id="KW-1185">Reference proteome</keyword>
<accession>A0AAD5XUX8</accession>
<feature type="active site" description="Charge relay system" evidence="6">
    <location>
        <position position="129"/>
    </location>
</feature>
<name>A0AAD5XUX8_9FUNG</name>
<evidence type="ECO:0000256" key="5">
    <source>
        <dbReference type="ARBA" id="ARBA00022801"/>
    </source>
</evidence>
<dbReference type="PANTHER" id="PTHR10061:SF0">
    <property type="entry name" value="S-FORMYLGLUTATHIONE HYDROLASE"/>
    <property type="match status" value="1"/>
</dbReference>
<dbReference type="EMBL" id="JADGJW010000423">
    <property type="protein sequence ID" value="KAJ3217510.1"/>
    <property type="molecule type" value="Genomic_DNA"/>
</dbReference>
<feature type="active site" description="Charge relay system" evidence="6">
    <location>
        <position position="207"/>
    </location>
</feature>
<evidence type="ECO:0000256" key="1">
    <source>
        <dbReference type="ARBA" id="ARBA00005622"/>
    </source>
</evidence>
<organism evidence="8 9">
    <name type="scientific">Clydaea vesicula</name>
    <dbReference type="NCBI Taxonomy" id="447962"/>
    <lineage>
        <taxon>Eukaryota</taxon>
        <taxon>Fungi</taxon>
        <taxon>Fungi incertae sedis</taxon>
        <taxon>Chytridiomycota</taxon>
        <taxon>Chytridiomycota incertae sedis</taxon>
        <taxon>Chytridiomycetes</taxon>
        <taxon>Lobulomycetales</taxon>
        <taxon>Lobulomycetaceae</taxon>
        <taxon>Clydaea</taxon>
    </lineage>
</organism>